<protein>
    <submittedName>
        <fullName evidence="3">S-layer homology domain-containing protein</fullName>
    </submittedName>
</protein>
<organism evidence="3 4">
    <name type="scientific">Halobacillus trueperi</name>
    <dbReference type="NCBI Taxonomy" id="156205"/>
    <lineage>
        <taxon>Bacteria</taxon>
        <taxon>Bacillati</taxon>
        <taxon>Bacillota</taxon>
        <taxon>Bacilli</taxon>
        <taxon>Bacillales</taxon>
        <taxon>Bacillaceae</taxon>
        <taxon>Halobacillus</taxon>
    </lineage>
</organism>
<dbReference type="Proteomes" id="UP000257032">
    <property type="component" value="Unassembled WGS sequence"/>
</dbReference>
<dbReference type="PROSITE" id="PS51272">
    <property type="entry name" value="SLH"/>
    <property type="match status" value="3"/>
</dbReference>
<comment type="caution">
    <text evidence="3">The sequence shown here is derived from an EMBL/GenBank/DDBJ whole genome shotgun (WGS) entry which is preliminary data.</text>
</comment>
<evidence type="ECO:0000313" key="3">
    <source>
        <dbReference type="EMBL" id="RDY71659.1"/>
    </source>
</evidence>
<dbReference type="PANTHER" id="PTHR43308">
    <property type="entry name" value="OUTER MEMBRANE PROTEIN ALPHA-RELATED"/>
    <property type="match status" value="1"/>
</dbReference>
<dbReference type="PANTHER" id="PTHR43308:SF5">
    <property type="entry name" value="S-LAYER PROTEIN _ PEPTIDOGLYCAN ENDO-BETA-N-ACETYLGLUCOSAMINIDASE"/>
    <property type="match status" value="1"/>
</dbReference>
<proteinExistence type="predicted"/>
<gene>
    <name evidence="3" type="ORF">DXT76_06555</name>
</gene>
<sequence>MKKILSSILVLYVFLTIPMLTVNASDSYPDLDQVPWAESEILYLSDHGIISGYPDGSFKPKEEVTRGQVALMVIKDLYPEAAPQQNNPFVDVPKGKYYTDAVRVAYEKGIISGYPDQTFKPNAYITRAEVALIVDRAYSINREGNPQGFPDDDTFPWAQESILDLNSKGIINGYTDGTFQPGNDITRAAFAKVLGATINPEFRVPGSPARLETTFDGLHRSYKLRVFADNEETTINDLPWAGANEGDILHSGYYEMTLQLGDSSPMDQKVNIGDFTYNESQQNLYVLDSNPDVLVATEVQSSNVTCGQLFYAKNGEMNRIGVMDTDNSTFCFAQDGIKHVKENHFQTIIYNNSTWSFFINDWRINFENGAATNTATYEVKDQQGWNVFDRFMNDPDYYYKP</sequence>
<feature type="domain" description="SLH" evidence="2">
    <location>
        <begin position="149"/>
        <end position="208"/>
    </location>
</feature>
<dbReference type="EMBL" id="QTLC01000028">
    <property type="protein sequence ID" value="RDY71659.1"/>
    <property type="molecule type" value="Genomic_DNA"/>
</dbReference>
<feature type="domain" description="SLH" evidence="2">
    <location>
        <begin position="85"/>
        <end position="148"/>
    </location>
</feature>
<dbReference type="InterPro" id="IPR051465">
    <property type="entry name" value="Cell_Envelope_Struct_Comp"/>
</dbReference>
<dbReference type="AlphaFoldDB" id="A0A3D8VQ83"/>
<reference evidence="3 4" key="1">
    <citation type="submission" date="2018-08" db="EMBL/GenBank/DDBJ databases">
        <title>Genome sequence of strict halophilic Halobacillus trueperi SS1 isolated from Lunsu, a salty water body of North West Himalayas.</title>
        <authorList>
            <person name="Gupta S."/>
            <person name="Sharma P."/>
            <person name="Dev K."/>
            <person name="Baumler D."/>
            <person name="Sourirajan A."/>
        </authorList>
    </citation>
    <scope>NUCLEOTIDE SEQUENCE [LARGE SCALE GENOMIC DNA]</scope>
    <source>
        <strain evidence="3 4">SS1</strain>
    </source>
</reference>
<accession>A0A3D8VQ83</accession>
<dbReference type="RefSeq" id="WP_115893729.1">
    <property type="nucleotide sequence ID" value="NZ_QTLC01000028.1"/>
</dbReference>
<feature type="domain" description="SLH" evidence="2">
    <location>
        <begin position="24"/>
        <end position="84"/>
    </location>
</feature>
<dbReference type="InterPro" id="IPR001119">
    <property type="entry name" value="SLH_dom"/>
</dbReference>
<evidence type="ECO:0000256" key="1">
    <source>
        <dbReference type="ARBA" id="ARBA00022729"/>
    </source>
</evidence>
<name>A0A3D8VQ83_9BACI</name>
<dbReference type="Pfam" id="PF00395">
    <property type="entry name" value="SLH"/>
    <property type="match status" value="3"/>
</dbReference>
<evidence type="ECO:0000259" key="2">
    <source>
        <dbReference type="PROSITE" id="PS51272"/>
    </source>
</evidence>
<evidence type="ECO:0000313" key="4">
    <source>
        <dbReference type="Proteomes" id="UP000257032"/>
    </source>
</evidence>
<keyword evidence="1" id="KW-0732">Signal</keyword>